<dbReference type="SUPFAM" id="SSF52279">
    <property type="entry name" value="Beta-D-glucan exohydrolase, C-terminal domain"/>
    <property type="match status" value="1"/>
</dbReference>
<dbReference type="Gene3D" id="3.20.20.300">
    <property type="entry name" value="Glycoside hydrolase, family 3, N-terminal domain"/>
    <property type="match status" value="2"/>
</dbReference>
<name>A0ABW6W983_9ACTN</name>
<evidence type="ECO:0000259" key="5">
    <source>
        <dbReference type="SMART" id="SM01217"/>
    </source>
</evidence>
<comment type="similarity">
    <text evidence="1 4">Belongs to the glycosyl hydrolase 3 family.</text>
</comment>
<dbReference type="InterPro" id="IPR002772">
    <property type="entry name" value="Glyco_hydro_3_C"/>
</dbReference>
<dbReference type="Pfam" id="PF00933">
    <property type="entry name" value="Glyco_hydro_3"/>
    <property type="match status" value="1"/>
</dbReference>
<dbReference type="RefSeq" id="WP_020511591.1">
    <property type="nucleotide sequence ID" value="NZ_JBIAZU010000002.1"/>
</dbReference>
<evidence type="ECO:0000256" key="2">
    <source>
        <dbReference type="ARBA" id="ARBA00022801"/>
    </source>
</evidence>
<dbReference type="Gene3D" id="3.40.50.1700">
    <property type="entry name" value="Glycoside hydrolase family 3 C-terminal domain"/>
    <property type="match status" value="2"/>
</dbReference>
<protein>
    <submittedName>
        <fullName evidence="6">Beta-glucosidase</fullName>
    </submittedName>
</protein>
<feature type="domain" description="Fibronectin type III-like" evidence="5">
    <location>
        <begin position="641"/>
        <end position="714"/>
    </location>
</feature>
<evidence type="ECO:0000256" key="3">
    <source>
        <dbReference type="ARBA" id="ARBA00023277"/>
    </source>
</evidence>
<dbReference type="InterPro" id="IPR001764">
    <property type="entry name" value="Glyco_hydro_3_N"/>
</dbReference>
<evidence type="ECO:0000256" key="1">
    <source>
        <dbReference type="ARBA" id="ARBA00005336"/>
    </source>
</evidence>
<dbReference type="Pfam" id="PF14310">
    <property type="entry name" value="Fn3-like"/>
    <property type="match status" value="1"/>
</dbReference>
<dbReference type="InterPro" id="IPR036962">
    <property type="entry name" value="Glyco_hydro_3_N_sf"/>
</dbReference>
<proteinExistence type="inferred from homology"/>
<sequence length="745" mass="79796">MIDVAALTLEEKASLLSGHDDWYTEAVERLGLPAIEVGDGPHGLRKETGVDMVWVPATGFPTASAMGASWDRDLVRRVAAAIGEEARAEGVQVVLGPGVNMKRSPLCGRNFEYFSEDPLLSGELGVAYVQGVQSTGVGASLKHFAANNQEIERTRISVEADDRTLREIYLAAFERVVTTADPWTVMCSYNRLRGVHASENRWLLTEVLRDEWGYDGLVVSDWNAVHHRVRALAAGLDLEMPGTAGKTDAEIVAAVRSGELDESVVDAAARRVLRLVERAFPGAGLVNGPVMDLGVAPGDRLSPEQLALLRADEHHALAREAAAGCVTLLRNEGGVLPLRDDGRVAVIGAFAANARIQGGGSSGVDPTRVDNPLDFLGDAVYAPGYVHTPLNAYQDDIAAYLAAHDATFVDDGRGPARRSAALAEALRLAAAAERVAAGPLSARAVRLIDEAVAVAENAETIVVFAGLPLAFEQEADDRTTLALPADQVALIDRLASLRERTGAALVVVLSNGAAVTMDPWHDRVDAIVEAWLPGQAGAGAVVDVLLGRVNPSGKVAETFPLALEDTPSYVTWSGERGTVVYGEGVFIGYRWYDALRRAVRYPFGHGLSYTTFEYSDLVVQTTDAVRVSCTVTNTGARAGSEVVQLYVGDPDAAVRRPVRELRGFEKVALEPGSSARVTFELGSRDFAYWDVATDRGGAWRLEGGEFVLEVGASSRDIRLRTSIELPDDPGLAPLVPDEELLDRLR</sequence>
<keyword evidence="7" id="KW-1185">Reference proteome</keyword>
<evidence type="ECO:0000313" key="7">
    <source>
        <dbReference type="Proteomes" id="UP001602245"/>
    </source>
</evidence>
<dbReference type="InterPro" id="IPR019800">
    <property type="entry name" value="Glyco_hydro_3_AS"/>
</dbReference>
<dbReference type="Gene3D" id="2.60.40.10">
    <property type="entry name" value="Immunoglobulins"/>
    <property type="match status" value="1"/>
</dbReference>
<dbReference type="SMART" id="SM01217">
    <property type="entry name" value="Fn3_like"/>
    <property type="match status" value="1"/>
</dbReference>
<dbReference type="InterPro" id="IPR013783">
    <property type="entry name" value="Ig-like_fold"/>
</dbReference>
<accession>A0ABW6W983</accession>
<organism evidence="6 7">
    <name type="scientific">Paractinoplanes globisporus</name>
    <dbReference type="NCBI Taxonomy" id="113565"/>
    <lineage>
        <taxon>Bacteria</taxon>
        <taxon>Bacillati</taxon>
        <taxon>Actinomycetota</taxon>
        <taxon>Actinomycetes</taxon>
        <taxon>Micromonosporales</taxon>
        <taxon>Micromonosporaceae</taxon>
        <taxon>Paractinoplanes</taxon>
    </lineage>
</organism>
<dbReference type="SUPFAM" id="SSF51445">
    <property type="entry name" value="(Trans)glycosidases"/>
    <property type="match status" value="1"/>
</dbReference>
<dbReference type="PROSITE" id="PS00775">
    <property type="entry name" value="GLYCOSYL_HYDROL_F3"/>
    <property type="match status" value="1"/>
</dbReference>
<dbReference type="EMBL" id="JBIAZU010000002">
    <property type="protein sequence ID" value="MFF5289871.1"/>
    <property type="molecule type" value="Genomic_DNA"/>
</dbReference>
<dbReference type="PRINTS" id="PR00133">
    <property type="entry name" value="GLHYDRLASE3"/>
</dbReference>
<gene>
    <name evidence="6" type="ORF">ACFY35_10545</name>
</gene>
<dbReference type="InterPro" id="IPR036881">
    <property type="entry name" value="Glyco_hydro_3_C_sf"/>
</dbReference>
<evidence type="ECO:0000256" key="4">
    <source>
        <dbReference type="RuleBase" id="RU361161"/>
    </source>
</evidence>
<comment type="caution">
    <text evidence="6">The sequence shown here is derived from an EMBL/GenBank/DDBJ whole genome shotgun (WGS) entry which is preliminary data.</text>
</comment>
<dbReference type="PANTHER" id="PTHR42715:SF10">
    <property type="entry name" value="BETA-GLUCOSIDASE"/>
    <property type="match status" value="1"/>
</dbReference>
<reference evidence="6 7" key="1">
    <citation type="submission" date="2024-10" db="EMBL/GenBank/DDBJ databases">
        <title>The Natural Products Discovery Center: Release of the First 8490 Sequenced Strains for Exploring Actinobacteria Biosynthetic Diversity.</title>
        <authorList>
            <person name="Kalkreuter E."/>
            <person name="Kautsar S.A."/>
            <person name="Yang D."/>
            <person name="Bader C.D."/>
            <person name="Teijaro C.N."/>
            <person name="Fluegel L."/>
            <person name="Davis C.M."/>
            <person name="Simpson J.R."/>
            <person name="Lauterbach L."/>
            <person name="Steele A.D."/>
            <person name="Gui C."/>
            <person name="Meng S."/>
            <person name="Li G."/>
            <person name="Viehrig K."/>
            <person name="Ye F."/>
            <person name="Su P."/>
            <person name="Kiefer A.F."/>
            <person name="Nichols A."/>
            <person name="Cepeda A.J."/>
            <person name="Yan W."/>
            <person name="Fan B."/>
            <person name="Jiang Y."/>
            <person name="Adhikari A."/>
            <person name="Zheng C.-J."/>
            <person name="Schuster L."/>
            <person name="Cowan T.M."/>
            <person name="Smanski M.J."/>
            <person name="Chevrette M.G."/>
            <person name="De Carvalho L.P.S."/>
            <person name="Shen B."/>
        </authorList>
    </citation>
    <scope>NUCLEOTIDE SEQUENCE [LARGE SCALE GENOMIC DNA]</scope>
    <source>
        <strain evidence="6 7">NPDC000087</strain>
    </source>
</reference>
<dbReference type="Proteomes" id="UP001602245">
    <property type="component" value="Unassembled WGS sequence"/>
</dbReference>
<dbReference type="InterPro" id="IPR026891">
    <property type="entry name" value="Fn3-like"/>
</dbReference>
<dbReference type="InterPro" id="IPR050288">
    <property type="entry name" value="Cellulose_deg_GH3"/>
</dbReference>
<keyword evidence="3" id="KW-0119">Carbohydrate metabolism</keyword>
<keyword evidence="2 4" id="KW-0378">Hydrolase</keyword>
<dbReference type="InterPro" id="IPR017853">
    <property type="entry name" value="GH"/>
</dbReference>
<evidence type="ECO:0000313" key="6">
    <source>
        <dbReference type="EMBL" id="MFF5289871.1"/>
    </source>
</evidence>
<keyword evidence="4" id="KW-0326">Glycosidase</keyword>
<dbReference type="PANTHER" id="PTHR42715">
    <property type="entry name" value="BETA-GLUCOSIDASE"/>
    <property type="match status" value="1"/>
</dbReference>
<dbReference type="Pfam" id="PF01915">
    <property type="entry name" value="Glyco_hydro_3_C"/>
    <property type="match status" value="1"/>
</dbReference>